<dbReference type="VEuPathDB" id="FungiDB:H257_08515"/>
<accession>W4GEY5</accession>
<dbReference type="EMBL" id="KI913132">
    <property type="protein sequence ID" value="ETV77604.1"/>
    <property type="molecule type" value="Genomic_DNA"/>
</dbReference>
<sequence length="212" mass="24307">MFGSDYRGEETSHCSTIRRCKLGGRCQAQRHRAVDILTYHQDRTDHQQAKRWRKTKQNQTPHCRSRHLLGMLYTVEQVQIEPSTYNSEENKSKRKVFAAALVEHQRNRDFTIYYGETNFNIYCHLSVGRSKKGTRAKVVLPPLKGPNLQVEYAVSATVGLVCYRLQRGSIKMDKNAWFVKDVYRASKASASFADSFVGKKIVIVLDNAPCFA</sequence>
<evidence type="ECO:0008006" key="2">
    <source>
        <dbReference type="Google" id="ProtNLM"/>
    </source>
</evidence>
<dbReference type="GeneID" id="20810511"/>
<name>W4GEY5_APHAT</name>
<dbReference type="RefSeq" id="XP_009832714.1">
    <property type="nucleotide sequence ID" value="XM_009834412.1"/>
</dbReference>
<proteinExistence type="predicted"/>
<organism evidence="1">
    <name type="scientific">Aphanomyces astaci</name>
    <name type="common">Crayfish plague agent</name>
    <dbReference type="NCBI Taxonomy" id="112090"/>
    <lineage>
        <taxon>Eukaryota</taxon>
        <taxon>Sar</taxon>
        <taxon>Stramenopiles</taxon>
        <taxon>Oomycota</taxon>
        <taxon>Saprolegniomycetes</taxon>
        <taxon>Saprolegniales</taxon>
        <taxon>Verrucalvaceae</taxon>
        <taxon>Aphanomyces</taxon>
    </lineage>
</organism>
<dbReference type="AlphaFoldDB" id="W4GEY5"/>
<dbReference type="OrthoDB" id="113192at2759"/>
<evidence type="ECO:0000313" key="1">
    <source>
        <dbReference type="EMBL" id="ETV77604.1"/>
    </source>
</evidence>
<gene>
    <name evidence="1" type="ORF">H257_08515</name>
</gene>
<protein>
    <recommendedName>
        <fullName evidence="2">Tc1-like transposase DDE domain-containing protein</fullName>
    </recommendedName>
</protein>
<reference evidence="1" key="1">
    <citation type="submission" date="2013-12" db="EMBL/GenBank/DDBJ databases">
        <title>The Genome Sequence of Aphanomyces astaci APO3.</title>
        <authorList>
            <consortium name="The Broad Institute Genomics Platform"/>
            <person name="Russ C."/>
            <person name="Tyler B."/>
            <person name="van West P."/>
            <person name="Dieguez-Uribeondo J."/>
            <person name="Young S.K."/>
            <person name="Zeng Q."/>
            <person name="Gargeya S."/>
            <person name="Fitzgerald M."/>
            <person name="Abouelleil A."/>
            <person name="Alvarado L."/>
            <person name="Chapman S.B."/>
            <person name="Gainer-Dewar J."/>
            <person name="Goldberg J."/>
            <person name="Griggs A."/>
            <person name="Gujja S."/>
            <person name="Hansen M."/>
            <person name="Howarth C."/>
            <person name="Imamovic A."/>
            <person name="Ireland A."/>
            <person name="Larimer J."/>
            <person name="McCowan C."/>
            <person name="Murphy C."/>
            <person name="Pearson M."/>
            <person name="Poon T.W."/>
            <person name="Priest M."/>
            <person name="Roberts A."/>
            <person name="Saif S."/>
            <person name="Shea T."/>
            <person name="Sykes S."/>
            <person name="Wortman J."/>
            <person name="Nusbaum C."/>
            <person name="Birren B."/>
        </authorList>
    </citation>
    <scope>NUCLEOTIDE SEQUENCE [LARGE SCALE GENOMIC DNA]</scope>
    <source>
        <strain evidence="1">APO3</strain>
    </source>
</reference>